<dbReference type="InterPro" id="IPR003613">
    <property type="entry name" value="Ubox_domain"/>
</dbReference>
<dbReference type="Gene3D" id="3.10.20.90">
    <property type="entry name" value="Phosphatidylinositol 3-kinase Catalytic Subunit, Chain A, domain 1"/>
    <property type="match status" value="1"/>
</dbReference>
<protein>
    <submittedName>
        <fullName evidence="5">U-box domain-containing protein 51 (Plant U-box protein 51)</fullName>
    </submittedName>
</protein>
<dbReference type="PROSITE" id="PS50053">
    <property type="entry name" value="UBIQUITIN_2"/>
    <property type="match status" value="2"/>
</dbReference>
<dbReference type="Pfam" id="PF04564">
    <property type="entry name" value="U-box"/>
    <property type="match status" value="1"/>
</dbReference>
<name>A0A9P1M5Z8_9DINO</name>
<feature type="domain" description="U-box" evidence="2">
    <location>
        <begin position="626"/>
        <end position="675"/>
    </location>
</feature>
<keyword evidence="6" id="KW-1185">Reference proteome</keyword>
<dbReference type="PROSITE" id="PS51698">
    <property type="entry name" value="U_BOX"/>
    <property type="match status" value="1"/>
</dbReference>
<dbReference type="EMBL" id="CAMXCT020006778">
    <property type="protein sequence ID" value="CAL1173275.1"/>
    <property type="molecule type" value="Genomic_DNA"/>
</dbReference>
<dbReference type="CDD" id="cd16453">
    <property type="entry name" value="RING-Ubox"/>
    <property type="match status" value="1"/>
</dbReference>
<evidence type="ECO:0000313" key="4">
    <source>
        <dbReference type="EMBL" id="CAL1173275.1"/>
    </source>
</evidence>
<proteinExistence type="predicted"/>
<dbReference type="SMART" id="SM00504">
    <property type="entry name" value="Ubox"/>
    <property type="match status" value="1"/>
</dbReference>
<dbReference type="InterPro" id="IPR013083">
    <property type="entry name" value="Znf_RING/FYVE/PHD"/>
</dbReference>
<dbReference type="OrthoDB" id="438672at2759"/>
<dbReference type="GO" id="GO:0016567">
    <property type="term" value="P:protein ubiquitination"/>
    <property type="evidence" value="ECO:0007669"/>
    <property type="project" value="InterPro"/>
</dbReference>
<dbReference type="EMBL" id="CAMXCT030006778">
    <property type="protein sequence ID" value="CAL4807212.1"/>
    <property type="molecule type" value="Genomic_DNA"/>
</dbReference>
<evidence type="ECO:0000313" key="6">
    <source>
        <dbReference type="Proteomes" id="UP001152797"/>
    </source>
</evidence>
<dbReference type="PANTHER" id="PTHR46573:SF1">
    <property type="entry name" value="WD REPEAT, SAM AND U-BOX DOMAIN-CONTAINING PROTEIN 1"/>
    <property type="match status" value="1"/>
</dbReference>
<dbReference type="EMBL" id="CAMXCT010006778">
    <property type="protein sequence ID" value="CAI4019900.1"/>
    <property type="molecule type" value="Genomic_DNA"/>
</dbReference>
<dbReference type="InterPro" id="IPR000626">
    <property type="entry name" value="Ubiquitin-like_dom"/>
</dbReference>
<gene>
    <name evidence="3" type="ORF">C1SCF055_LOCUS44358</name>
</gene>
<dbReference type="Proteomes" id="UP001152797">
    <property type="component" value="Unassembled WGS sequence"/>
</dbReference>
<reference evidence="4" key="2">
    <citation type="submission" date="2024-04" db="EMBL/GenBank/DDBJ databases">
        <authorList>
            <person name="Chen Y."/>
            <person name="Shah S."/>
            <person name="Dougan E. K."/>
            <person name="Thang M."/>
            <person name="Chan C."/>
        </authorList>
    </citation>
    <scope>NUCLEOTIDE SEQUENCE [LARGE SCALE GENOMIC DNA]</scope>
</reference>
<sequence length="965" mass="105820">MALRLSFVVQYSRRGREQLWSSELRCSGSSDGPEEAVEIRKALAEVTGIPASAIGLNILPRQCGGPQSAVKPVSGQSLLSFLEQSCREDHGVFQLRASFDHPSSEDFVQVRVACPGTAPAKAAANSSETQPPPIVIEQFELENNSTVAALKELIHQRSKFPLEQMVLLLGCRRLQDELPIHRVSAAAEASTPALLQLHLAVRGAMAFLRREGQGHRHSQISQLEEPGEVLKLILPECVPGRDRFDRLPLTLEQSVSDLRWAVQSVSGLSPARMRLLLDGETDLSTADESSTLSNLGFEDGSTLVVEQSAAGAALRDVDMPVDIPATGCANAVYETAATMLGLPDSSKLSLFAGSELINRNANLSLAPIADGVILSAYINSPLQLPVHVLQSGLPSDLGLPGHVAVRSCDAVAEVRQRLLGSAASEMRAETETCLDGSLAFAVESGVWEREGGDCQSLASLEALLGHFTQCLDTARLSRLGMADGGCHMVFVARRILSVEVQVHQGDEWKCICPLRVPSTMRLSELSATLIRTLRHSGQLADLSLSEFAQCSWRPWSPEARSSSSQSFAGGVAAVISKVKRKSLGSSPEVSPEKRARRSYSNVSNVQDLDDAMFLGDLLAQHPEPQNRYQQFLCPISMDIMLDPVVVGGSGNTYDRKSIEKHFQHCHRDPLNNMELRRPADRKLIPNNQLRSQIREAEISRVQLRLSAHLAEQRSFSSDAPMAAKVADCGHALSTWLADAKLLAALAAALMTVKCQKEDMVEDMELVDLVELEARSVRSSRRRMRGRLMWKEGSGWVRSTESLTCRTTPLKPTPAVCQGVPRNASRIFLRELNTQRYLSVAQNNGSVQVIMTQQPASLFVTHLREERSKTQSTGSQTMGFEHEGLPACGSFLRAHERFLEIFTSSVWCEVTCEGSRKDDSNEFIWHPDATLQHVPSGRWLYVDPCEPSVVMLHNSCKSRWEAMPTI</sequence>
<evidence type="ECO:0000313" key="3">
    <source>
        <dbReference type="EMBL" id="CAI4019900.1"/>
    </source>
</evidence>
<feature type="domain" description="Ubiquitin-like" evidence="1">
    <location>
        <begin position="247"/>
        <end position="312"/>
    </location>
</feature>
<dbReference type="AlphaFoldDB" id="A0A9P1M5Z8"/>
<dbReference type="SUPFAM" id="SSF54236">
    <property type="entry name" value="Ubiquitin-like"/>
    <property type="match status" value="2"/>
</dbReference>
<dbReference type="SUPFAM" id="SSF57850">
    <property type="entry name" value="RING/U-box"/>
    <property type="match status" value="1"/>
</dbReference>
<dbReference type="PANTHER" id="PTHR46573">
    <property type="entry name" value="WD REPEAT, SAM AND U-BOX DOMAIN-CONTAINING PROTEIN 1"/>
    <property type="match status" value="1"/>
</dbReference>
<organism evidence="3">
    <name type="scientific">Cladocopium goreaui</name>
    <dbReference type="NCBI Taxonomy" id="2562237"/>
    <lineage>
        <taxon>Eukaryota</taxon>
        <taxon>Sar</taxon>
        <taxon>Alveolata</taxon>
        <taxon>Dinophyceae</taxon>
        <taxon>Suessiales</taxon>
        <taxon>Symbiodiniaceae</taxon>
        <taxon>Cladocopium</taxon>
    </lineage>
</organism>
<accession>A0A9P1M5Z8</accession>
<dbReference type="InterPro" id="IPR052085">
    <property type="entry name" value="WD-SAM-U-box"/>
</dbReference>
<comment type="caution">
    <text evidence="3">The sequence shown here is derived from an EMBL/GenBank/DDBJ whole genome shotgun (WGS) entry which is preliminary data.</text>
</comment>
<evidence type="ECO:0000259" key="1">
    <source>
        <dbReference type="PROSITE" id="PS50053"/>
    </source>
</evidence>
<reference evidence="3" key="1">
    <citation type="submission" date="2022-10" db="EMBL/GenBank/DDBJ databases">
        <authorList>
            <person name="Chen Y."/>
            <person name="Dougan E. K."/>
            <person name="Chan C."/>
            <person name="Rhodes N."/>
            <person name="Thang M."/>
        </authorList>
    </citation>
    <scope>NUCLEOTIDE SEQUENCE</scope>
</reference>
<dbReference type="Gene3D" id="3.30.40.10">
    <property type="entry name" value="Zinc/RING finger domain, C3HC4 (zinc finger)"/>
    <property type="match status" value="1"/>
</dbReference>
<dbReference type="CDD" id="cd17039">
    <property type="entry name" value="Ubl_ubiquitin_like"/>
    <property type="match status" value="2"/>
</dbReference>
<dbReference type="GO" id="GO:0004842">
    <property type="term" value="F:ubiquitin-protein transferase activity"/>
    <property type="evidence" value="ECO:0007669"/>
    <property type="project" value="InterPro"/>
</dbReference>
<dbReference type="Pfam" id="PF00240">
    <property type="entry name" value="ubiquitin"/>
    <property type="match status" value="1"/>
</dbReference>
<evidence type="ECO:0000259" key="2">
    <source>
        <dbReference type="PROSITE" id="PS51698"/>
    </source>
</evidence>
<dbReference type="InterPro" id="IPR029071">
    <property type="entry name" value="Ubiquitin-like_domsf"/>
</dbReference>
<evidence type="ECO:0000313" key="5">
    <source>
        <dbReference type="EMBL" id="CAL4807212.1"/>
    </source>
</evidence>
<feature type="domain" description="Ubiquitin-like" evidence="1">
    <location>
        <begin position="138"/>
        <end position="180"/>
    </location>
</feature>